<sequence length="242" mass="26417">MSAGGVVVSDLTIPGTESRRSHVTANAVSFSLGHPAYSLDPEGGAQDVRRFPTEPWVRRCCLRAIGSRTGERPRRWHGPVFCRRQKASRKIPAPLHACTGALSGKALSLVTFFGPAKKVTRRKAEAFAATKPRQLHLPYQLESKSFRPLKRSGHFSLMAQRKVTKRKGPPRHVNPAIGQSVGIFRLAILARSENAAHPCAAPFGSGNRLSAQTNSERRIHSALPFTEMTTQTNAPHGAMPYA</sequence>
<dbReference type="AlphaFoldDB" id="A0A562L2P7"/>
<organism evidence="1 2">
    <name type="scientific">Luteimonas cucumeris</name>
    <dbReference type="NCBI Taxonomy" id="985012"/>
    <lineage>
        <taxon>Bacteria</taxon>
        <taxon>Pseudomonadati</taxon>
        <taxon>Pseudomonadota</taxon>
        <taxon>Gammaproteobacteria</taxon>
        <taxon>Lysobacterales</taxon>
        <taxon>Lysobacteraceae</taxon>
        <taxon>Luteimonas</taxon>
    </lineage>
</organism>
<evidence type="ECO:0000313" key="1">
    <source>
        <dbReference type="EMBL" id="TWI01903.1"/>
    </source>
</evidence>
<gene>
    <name evidence="1" type="ORF">IP90_02463</name>
</gene>
<comment type="caution">
    <text evidence="1">The sequence shown here is derived from an EMBL/GenBank/DDBJ whole genome shotgun (WGS) entry which is preliminary data.</text>
</comment>
<name>A0A562L2P7_9GAMM</name>
<accession>A0A562L2P7</accession>
<keyword evidence="2" id="KW-1185">Reference proteome</keyword>
<reference evidence="1 2" key="1">
    <citation type="journal article" date="2015" name="Stand. Genomic Sci.">
        <title>Genomic Encyclopedia of Bacterial and Archaeal Type Strains, Phase III: the genomes of soil and plant-associated and newly described type strains.</title>
        <authorList>
            <person name="Whitman W.B."/>
            <person name="Woyke T."/>
            <person name="Klenk H.P."/>
            <person name="Zhou Y."/>
            <person name="Lilburn T.G."/>
            <person name="Beck B.J."/>
            <person name="De Vos P."/>
            <person name="Vandamme P."/>
            <person name="Eisen J.A."/>
            <person name="Garrity G."/>
            <person name="Hugenholtz P."/>
            <person name="Kyrpides N.C."/>
        </authorList>
    </citation>
    <scope>NUCLEOTIDE SEQUENCE [LARGE SCALE GENOMIC DNA]</scope>
    <source>
        <strain evidence="1 2">CGMCC 1.10821</strain>
    </source>
</reference>
<dbReference type="Proteomes" id="UP000315167">
    <property type="component" value="Unassembled WGS sequence"/>
</dbReference>
<protein>
    <submittedName>
        <fullName evidence="1">Uncharacterized protein</fullName>
    </submittedName>
</protein>
<dbReference type="EMBL" id="VLKN01000005">
    <property type="protein sequence ID" value="TWI01903.1"/>
    <property type="molecule type" value="Genomic_DNA"/>
</dbReference>
<evidence type="ECO:0000313" key="2">
    <source>
        <dbReference type="Proteomes" id="UP000315167"/>
    </source>
</evidence>
<proteinExistence type="predicted"/>